<protein>
    <recommendedName>
        <fullName evidence="5">RxLR effector protein</fullName>
    </recommendedName>
</protein>
<evidence type="ECO:0000256" key="1">
    <source>
        <dbReference type="SAM" id="MobiDB-lite"/>
    </source>
</evidence>
<evidence type="ECO:0008006" key="5">
    <source>
        <dbReference type="Google" id="ProtNLM"/>
    </source>
</evidence>
<name>A0A6G0W944_9STRA</name>
<comment type="caution">
    <text evidence="3">The sequence shown here is derived from an EMBL/GenBank/DDBJ whole genome shotgun (WGS) entry which is preliminary data.</text>
</comment>
<dbReference type="Proteomes" id="UP000481153">
    <property type="component" value="Unassembled WGS sequence"/>
</dbReference>
<dbReference type="EMBL" id="VJMJ01000297">
    <property type="protein sequence ID" value="KAF0723697.1"/>
    <property type="molecule type" value="Genomic_DNA"/>
</dbReference>
<accession>A0A6G0W944</accession>
<dbReference type="OrthoDB" id="86023at2759"/>
<reference evidence="3 4" key="1">
    <citation type="submission" date="2019-07" db="EMBL/GenBank/DDBJ databases">
        <title>Genomics analysis of Aphanomyces spp. identifies a new class of oomycete effector associated with host adaptation.</title>
        <authorList>
            <person name="Gaulin E."/>
        </authorList>
    </citation>
    <scope>NUCLEOTIDE SEQUENCE [LARGE SCALE GENOMIC DNA]</scope>
    <source>
        <strain evidence="3 4">ATCC 201684</strain>
    </source>
</reference>
<sequence>MRATSFFLLCLVLVAAVLTSASQYEQKPTRRLNFLKRGVQKLKHRAQRVGNAAMNALPAVQNVVSSGMQVVDTVNQGRYMANSLRGGGGGRRRGRFLREANDEE</sequence>
<evidence type="ECO:0000256" key="2">
    <source>
        <dbReference type="SAM" id="SignalP"/>
    </source>
</evidence>
<evidence type="ECO:0000313" key="4">
    <source>
        <dbReference type="Proteomes" id="UP000481153"/>
    </source>
</evidence>
<keyword evidence="4" id="KW-1185">Reference proteome</keyword>
<dbReference type="AlphaFoldDB" id="A0A6G0W944"/>
<gene>
    <name evidence="3" type="ORF">Ae201684_017472</name>
</gene>
<keyword evidence="2" id="KW-0732">Signal</keyword>
<organism evidence="3 4">
    <name type="scientific">Aphanomyces euteiches</name>
    <dbReference type="NCBI Taxonomy" id="100861"/>
    <lineage>
        <taxon>Eukaryota</taxon>
        <taxon>Sar</taxon>
        <taxon>Stramenopiles</taxon>
        <taxon>Oomycota</taxon>
        <taxon>Saprolegniomycetes</taxon>
        <taxon>Saprolegniales</taxon>
        <taxon>Verrucalvaceae</taxon>
        <taxon>Aphanomyces</taxon>
    </lineage>
</organism>
<dbReference type="VEuPathDB" id="FungiDB:AeMF1_013246"/>
<feature type="region of interest" description="Disordered" evidence="1">
    <location>
        <begin position="81"/>
        <end position="104"/>
    </location>
</feature>
<feature type="signal peptide" evidence="2">
    <location>
        <begin position="1"/>
        <end position="21"/>
    </location>
</feature>
<evidence type="ECO:0000313" key="3">
    <source>
        <dbReference type="EMBL" id="KAF0723697.1"/>
    </source>
</evidence>
<proteinExistence type="predicted"/>
<feature type="chain" id="PRO_5026260938" description="RxLR effector protein" evidence="2">
    <location>
        <begin position="22"/>
        <end position="104"/>
    </location>
</feature>